<dbReference type="OrthoDB" id="10044191at2759"/>
<keyword evidence="7 9" id="KW-1015">Disulfide bond</keyword>
<evidence type="ECO:0000259" key="14">
    <source>
        <dbReference type="PROSITE" id="PS51041"/>
    </source>
</evidence>
<dbReference type="Gene3D" id="2.60.120.40">
    <property type="match status" value="1"/>
</dbReference>
<dbReference type="Pfam" id="PF00386">
    <property type="entry name" value="C1q"/>
    <property type="match status" value="1"/>
</dbReference>
<dbReference type="Pfam" id="PF07546">
    <property type="entry name" value="EMI"/>
    <property type="match status" value="1"/>
</dbReference>
<dbReference type="SMART" id="SM00179">
    <property type="entry name" value="EGF_CA"/>
    <property type="match status" value="1"/>
</dbReference>
<dbReference type="PROSITE" id="PS01186">
    <property type="entry name" value="EGF_2"/>
    <property type="match status" value="1"/>
</dbReference>
<dbReference type="AlphaFoldDB" id="A0A4W3IX98"/>
<reference evidence="16" key="3">
    <citation type="journal article" date="2014" name="Nature">
        <title>Elephant shark genome provides unique insights into gnathostome evolution.</title>
        <authorList>
            <consortium name="International Elephant Shark Genome Sequencing Consortium"/>
            <person name="Venkatesh B."/>
            <person name="Lee A.P."/>
            <person name="Ravi V."/>
            <person name="Maurya A.K."/>
            <person name="Lian M.M."/>
            <person name="Swann J.B."/>
            <person name="Ohta Y."/>
            <person name="Flajnik M.F."/>
            <person name="Sutoh Y."/>
            <person name="Kasahara M."/>
            <person name="Hoon S."/>
            <person name="Gangu V."/>
            <person name="Roy S.W."/>
            <person name="Irimia M."/>
            <person name="Korzh V."/>
            <person name="Kondrychyn I."/>
            <person name="Lim Z.W."/>
            <person name="Tay B.H."/>
            <person name="Tohari S."/>
            <person name="Kong K.W."/>
            <person name="Ho S."/>
            <person name="Lorente-Galdos B."/>
            <person name="Quilez J."/>
            <person name="Marques-Bonet T."/>
            <person name="Raney B.J."/>
            <person name="Ingham P.W."/>
            <person name="Tay A."/>
            <person name="Hillier L.W."/>
            <person name="Minx P."/>
            <person name="Boehm T."/>
            <person name="Wilson R.K."/>
            <person name="Brenner S."/>
            <person name="Warren W.C."/>
        </authorList>
    </citation>
    <scope>NUCLEOTIDE SEQUENCE [LARGE SCALE GENOMIC DNA]</scope>
</reference>
<dbReference type="GO" id="GO:0090051">
    <property type="term" value="P:negative regulation of cell migration involved in sprouting angiogenesis"/>
    <property type="evidence" value="ECO:0007669"/>
    <property type="project" value="TreeGrafter"/>
</dbReference>
<keyword evidence="3 9" id="KW-0245">EGF-like domain</keyword>
<dbReference type="InterPro" id="IPR001073">
    <property type="entry name" value="C1q_dom"/>
</dbReference>
<dbReference type="PANTHER" id="PTHR15427:SF3">
    <property type="entry name" value="MULTIMERIN-1"/>
    <property type="match status" value="1"/>
</dbReference>
<dbReference type="SMART" id="SM00181">
    <property type="entry name" value="EGF"/>
    <property type="match status" value="1"/>
</dbReference>
<dbReference type="GeneID" id="103184496"/>
<dbReference type="InterPro" id="IPR000152">
    <property type="entry name" value="EGF-type_Asp/Asn_hydroxyl_site"/>
</dbReference>
<dbReference type="STRING" id="7868.ENSCMIP00000025265"/>
<dbReference type="OMA" id="QDNYMLK"/>
<feature type="domain" description="C1q" evidence="13">
    <location>
        <begin position="1002"/>
        <end position="1134"/>
    </location>
</feature>
<feature type="compositionally biased region" description="Low complexity" evidence="10">
    <location>
        <begin position="84"/>
        <end position="94"/>
    </location>
</feature>
<dbReference type="Proteomes" id="UP000314986">
    <property type="component" value="Unassembled WGS sequence"/>
</dbReference>
<dbReference type="FunFam" id="2.10.25.10:FF:000057">
    <property type="entry name" value="protocadherin Fat 1 isoform X2"/>
    <property type="match status" value="1"/>
</dbReference>
<keyword evidence="4 11" id="KW-0732">Signal</keyword>
<feature type="compositionally biased region" description="Basic residues" evidence="10">
    <location>
        <begin position="785"/>
        <end position="794"/>
    </location>
</feature>
<feature type="signal peptide" evidence="11">
    <location>
        <begin position="1"/>
        <end position="19"/>
    </location>
</feature>
<reference evidence="16" key="1">
    <citation type="journal article" date="2006" name="Science">
        <title>Ancient noncoding elements conserved in the human genome.</title>
        <authorList>
            <person name="Venkatesh B."/>
            <person name="Kirkness E.F."/>
            <person name="Loh Y.H."/>
            <person name="Halpern A.L."/>
            <person name="Lee A.P."/>
            <person name="Johnson J."/>
            <person name="Dandona N."/>
            <person name="Viswanathan L.D."/>
            <person name="Tay A."/>
            <person name="Venter J.C."/>
            <person name="Strausberg R.L."/>
            <person name="Brenner S."/>
        </authorList>
    </citation>
    <scope>NUCLEOTIDE SEQUENCE [LARGE SCALE GENOMIC DNA]</scope>
</reference>
<dbReference type="InterPro" id="IPR008983">
    <property type="entry name" value="Tumour_necrosis_fac-like_dom"/>
</dbReference>
<dbReference type="SUPFAM" id="SSF57196">
    <property type="entry name" value="EGF/Laminin"/>
    <property type="match status" value="1"/>
</dbReference>
<dbReference type="InterPro" id="IPR000742">
    <property type="entry name" value="EGF"/>
</dbReference>
<feature type="domain" description="EMI" evidence="14">
    <location>
        <begin position="112"/>
        <end position="187"/>
    </location>
</feature>
<dbReference type="PROSITE" id="PS51041">
    <property type="entry name" value="EMI"/>
    <property type="match status" value="1"/>
</dbReference>
<evidence type="ECO:0000313" key="15">
    <source>
        <dbReference type="Ensembl" id="ENSCMIP00000025265.1"/>
    </source>
</evidence>
<feature type="chain" id="PRO_5021213342" evidence="11">
    <location>
        <begin position="20"/>
        <end position="1134"/>
    </location>
</feature>
<feature type="compositionally biased region" description="Polar residues" evidence="10">
    <location>
        <begin position="64"/>
        <end position="74"/>
    </location>
</feature>
<reference evidence="15" key="4">
    <citation type="submission" date="2025-08" db="UniProtKB">
        <authorList>
            <consortium name="Ensembl"/>
        </authorList>
    </citation>
    <scope>IDENTIFICATION</scope>
</reference>
<dbReference type="PANTHER" id="PTHR15427">
    <property type="entry name" value="EMILIN ELASTIN MICROFIBRIL INTERFACE-LOCATED PROTEIN ELASTIN MICROFIBRIL INTERFACER"/>
    <property type="match status" value="1"/>
</dbReference>
<dbReference type="GeneTree" id="ENSGT01030000234633"/>
<reference evidence="16" key="2">
    <citation type="journal article" date="2007" name="PLoS Biol.">
        <title>Survey sequencing and comparative analysis of the elephant shark (Callorhinchus milii) genome.</title>
        <authorList>
            <person name="Venkatesh B."/>
            <person name="Kirkness E.F."/>
            <person name="Loh Y.H."/>
            <person name="Halpern A.L."/>
            <person name="Lee A.P."/>
            <person name="Johnson J."/>
            <person name="Dandona N."/>
            <person name="Viswanathan L.D."/>
            <person name="Tay A."/>
            <person name="Venter J.C."/>
            <person name="Strausberg R.L."/>
            <person name="Brenner S."/>
        </authorList>
    </citation>
    <scope>NUCLEOTIDE SEQUENCE [LARGE SCALE GENOMIC DNA]</scope>
</reference>
<organism evidence="15 16">
    <name type="scientific">Callorhinchus milii</name>
    <name type="common">Ghost shark</name>
    <dbReference type="NCBI Taxonomy" id="7868"/>
    <lineage>
        <taxon>Eukaryota</taxon>
        <taxon>Metazoa</taxon>
        <taxon>Chordata</taxon>
        <taxon>Craniata</taxon>
        <taxon>Vertebrata</taxon>
        <taxon>Chondrichthyes</taxon>
        <taxon>Holocephali</taxon>
        <taxon>Chimaeriformes</taxon>
        <taxon>Callorhinchidae</taxon>
        <taxon>Callorhinchus</taxon>
    </lineage>
</organism>
<gene>
    <name evidence="15" type="primary">LOC103184496</name>
</gene>
<protein>
    <submittedName>
        <fullName evidence="15">Multimerin 1</fullName>
    </submittedName>
</protein>
<evidence type="ECO:0000256" key="10">
    <source>
        <dbReference type="SAM" id="MobiDB-lite"/>
    </source>
</evidence>
<sequence length="1134" mass="126644">MKGLIYLLTAFTLLGISEGLLNTTSPPGWIPPGGPRLGVSVKATVKGAKVQSELLKVLSRNVPERNQPNANRSPRQAIARTGGHSHQSSSNQNHPFYSKPGNPKPNFETYRGKNWCAYVHTRLSPTVTMDSVQTYVSMSAQVCPWNTRSCQPRYQIMNRPAYRMKHKIVTSLEWRCCPGYTGAKCEPKEQQLKRQAEENQAESHVAVETPRDQQHNDPALTAKFSDKLYNQETKLGLLQKKVENISASMNDVQSVLLSLEGKMNEDSGKDPQSTSKVMKSKGIQDLVKELVFQQTRAFQENIQESVAQLYKVISSLTEELESTKATIKQLNKSISSQPENFSPDPKKQDPAVNSEIQEIREQVILLRAEVSLTCNNTSQDIQEEIKSLDGELVKEQERNSVFFDIINRTLSQVGEAQKQLISEQSLRDIDTAVPEIGGAQKNTRLQNYFLSLVEKVRAQNHMIVKLYAKLNTQDAQLSNLTNAGGRHDELATTCQDLIEESNSNLQNQLHQMQNHTQYLNATFFNIFTSFDDAMESVNERISNLAYDMEILQPIAEEERLALVPPDEGHRSDVAALRKRLEVLSSRVERLGSVVKDVAEERGLRSNSGEEEETFNRFMAECRLEIEDGLNDTMIVLNDAVDSIRDNYYVLKKNLTDLRQYVMGLPYLSVANQKDCLALIPQFKRLNDSFMVLLDDMVRHQNALETMGAIKDIADIENELSNLPNIVMMSDLLNGTAVKTEDHQQMIQHLEEMVLQSPAGTSDHEARILALESKLESTLANSKSFQKSKKTKKLEKTKPPAPKYQELRRKLSELDSKCFKLGDRVSMLSEETGHTWGFCQNLSVSVAQINARIPLLVSPEAKLNATNHQEQPHDFTQSISEATGGGVFLTNVTEYMDNALSVVIGNITKLQRQMKQIYKKQAVTVKPNVTAGAGRSQRYADTNDDSVEPASCSSSPCQNGGTCINQGKGFVCACRPPFGGPSCDIKLLDENALKTDFSRGSYRYAPMVTFFVAHTYSMSTPGPIKFNHLMVNYGASYAPGSGKFLVPYLGVYVFKYTIESSTQYLSGYLVVDGVDKLAFQSEHGSGSVSTSRVVTGDAVLELNYGQRVWLRLMSGSIPAKYPPVTTFGGYLLYRT</sequence>
<evidence type="ECO:0000259" key="13">
    <source>
        <dbReference type="PROSITE" id="PS50871"/>
    </source>
</evidence>
<keyword evidence="6" id="KW-0175">Coiled coil</keyword>
<accession>A0A4W3IX98</accession>
<keyword evidence="5" id="KW-0677">Repeat</keyword>
<proteinExistence type="predicted"/>
<evidence type="ECO:0000256" key="8">
    <source>
        <dbReference type="ARBA" id="ARBA00023180"/>
    </source>
</evidence>
<dbReference type="PROSITE" id="PS00010">
    <property type="entry name" value="ASX_HYDROXYL"/>
    <property type="match status" value="1"/>
</dbReference>
<dbReference type="PROSITE" id="PS00022">
    <property type="entry name" value="EGF_1"/>
    <property type="match status" value="1"/>
</dbReference>
<feature type="region of interest" description="Disordered" evidence="10">
    <location>
        <begin position="59"/>
        <end position="104"/>
    </location>
</feature>
<dbReference type="SUPFAM" id="SSF49842">
    <property type="entry name" value="TNF-like"/>
    <property type="match status" value="1"/>
</dbReference>
<dbReference type="Pfam" id="PF00008">
    <property type="entry name" value="EGF"/>
    <property type="match status" value="1"/>
</dbReference>
<comment type="subcellular location">
    <subcellularLocation>
        <location evidence="1">Secreted</location>
    </subcellularLocation>
</comment>
<dbReference type="InterPro" id="IPR050392">
    <property type="entry name" value="Collagen/C1q_domain"/>
</dbReference>
<dbReference type="PRINTS" id="PR00007">
    <property type="entry name" value="COMPLEMNTC1Q"/>
</dbReference>
<evidence type="ECO:0000256" key="4">
    <source>
        <dbReference type="ARBA" id="ARBA00022729"/>
    </source>
</evidence>
<dbReference type="InterPro" id="IPR011489">
    <property type="entry name" value="EMI_domain"/>
</dbReference>
<dbReference type="KEGG" id="cmk:103184496"/>
<dbReference type="FunFam" id="2.60.120.40:FF:000009">
    <property type="entry name" value="Multimerin-1"/>
    <property type="match status" value="1"/>
</dbReference>
<dbReference type="GO" id="GO:0030948">
    <property type="term" value="P:negative regulation of vascular endothelial growth factor receptor signaling pathway"/>
    <property type="evidence" value="ECO:0007669"/>
    <property type="project" value="TreeGrafter"/>
</dbReference>
<reference evidence="15" key="5">
    <citation type="submission" date="2025-09" db="UniProtKB">
        <authorList>
            <consortium name="Ensembl"/>
        </authorList>
    </citation>
    <scope>IDENTIFICATION</scope>
</reference>
<keyword evidence="8" id="KW-0325">Glycoprotein</keyword>
<evidence type="ECO:0000256" key="7">
    <source>
        <dbReference type="ARBA" id="ARBA00023157"/>
    </source>
</evidence>
<feature type="domain" description="EGF-like" evidence="12">
    <location>
        <begin position="947"/>
        <end position="983"/>
    </location>
</feature>
<dbReference type="GO" id="GO:0005509">
    <property type="term" value="F:calcium ion binding"/>
    <property type="evidence" value="ECO:0007669"/>
    <property type="project" value="InterPro"/>
</dbReference>
<evidence type="ECO:0000256" key="5">
    <source>
        <dbReference type="ARBA" id="ARBA00022737"/>
    </source>
</evidence>
<evidence type="ECO:0000256" key="3">
    <source>
        <dbReference type="ARBA" id="ARBA00022536"/>
    </source>
</evidence>
<dbReference type="Ensembl" id="ENSCMIT00000025678.1">
    <property type="protein sequence ID" value="ENSCMIP00000025265.1"/>
    <property type="gene ID" value="ENSCMIG00000011115.1"/>
</dbReference>
<feature type="region of interest" description="Disordered" evidence="10">
    <location>
        <begin position="191"/>
        <end position="217"/>
    </location>
</feature>
<keyword evidence="2" id="KW-0964">Secreted</keyword>
<dbReference type="PROSITE" id="PS50871">
    <property type="entry name" value="C1Q"/>
    <property type="match status" value="1"/>
</dbReference>
<dbReference type="InParanoid" id="A0A4W3IX98"/>
<comment type="caution">
    <text evidence="9">Lacks conserved residue(s) required for the propagation of feature annotation.</text>
</comment>
<dbReference type="Gene3D" id="2.10.25.10">
    <property type="entry name" value="Laminin"/>
    <property type="match status" value="1"/>
</dbReference>
<evidence type="ECO:0000313" key="16">
    <source>
        <dbReference type="Proteomes" id="UP000314986"/>
    </source>
</evidence>
<dbReference type="GO" id="GO:0005576">
    <property type="term" value="C:extracellular region"/>
    <property type="evidence" value="ECO:0007669"/>
    <property type="project" value="UniProtKB-SubCell"/>
</dbReference>
<feature type="disulfide bond" evidence="9">
    <location>
        <begin position="973"/>
        <end position="982"/>
    </location>
</feature>
<evidence type="ECO:0000256" key="2">
    <source>
        <dbReference type="ARBA" id="ARBA00022525"/>
    </source>
</evidence>
<evidence type="ECO:0000256" key="6">
    <source>
        <dbReference type="ARBA" id="ARBA00023054"/>
    </source>
</evidence>
<evidence type="ECO:0000256" key="11">
    <source>
        <dbReference type="SAM" id="SignalP"/>
    </source>
</evidence>
<evidence type="ECO:0000259" key="12">
    <source>
        <dbReference type="PROSITE" id="PS50026"/>
    </source>
</evidence>
<evidence type="ECO:0000256" key="1">
    <source>
        <dbReference type="ARBA" id="ARBA00004613"/>
    </source>
</evidence>
<dbReference type="CDD" id="cd00054">
    <property type="entry name" value="EGF_CA"/>
    <property type="match status" value="1"/>
</dbReference>
<dbReference type="SMART" id="SM00110">
    <property type="entry name" value="C1Q"/>
    <property type="match status" value="1"/>
</dbReference>
<dbReference type="InterPro" id="IPR001881">
    <property type="entry name" value="EGF-like_Ca-bd_dom"/>
</dbReference>
<dbReference type="PROSITE" id="PS50026">
    <property type="entry name" value="EGF_3"/>
    <property type="match status" value="1"/>
</dbReference>
<feature type="region of interest" description="Disordered" evidence="10">
    <location>
        <begin position="780"/>
        <end position="803"/>
    </location>
</feature>
<evidence type="ECO:0000256" key="9">
    <source>
        <dbReference type="PROSITE-ProRule" id="PRU00076"/>
    </source>
</evidence>
<keyword evidence="16" id="KW-1185">Reference proteome</keyword>
<name>A0A4W3IX98_CALMI</name>